<evidence type="ECO:0000256" key="4">
    <source>
        <dbReference type="SAM" id="MobiDB-lite"/>
    </source>
</evidence>
<feature type="compositionally biased region" description="Basic and acidic residues" evidence="4">
    <location>
        <begin position="141"/>
        <end position="150"/>
    </location>
</feature>
<name>A0A6I0EU48_9FIRM</name>
<dbReference type="OrthoDB" id="9816519at2"/>
<dbReference type="SMART" id="SM00283">
    <property type="entry name" value="MA"/>
    <property type="match status" value="1"/>
</dbReference>
<dbReference type="GO" id="GO:0007165">
    <property type="term" value="P:signal transduction"/>
    <property type="evidence" value="ECO:0007669"/>
    <property type="project" value="UniProtKB-KW"/>
</dbReference>
<accession>A0A6I0EU48</accession>
<reference evidence="6 7" key="1">
    <citation type="submission" date="2019-10" db="EMBL/GenBank/DDBJ databases">
        <title>Whole-genome sequence of the extremophile Heliorestis acidaminivorans DSM 24790.</title>
        <authorList>
            <person name="Kyndt J.A."/>
            <person name="Meyer T.E."/>
        </authorList>
    </citation>
    <scope>NUCLEOTIDE SEQUENCE [LARGE SCALE GENOMIC DNA]</scope>
    <source>
        <strain evidence="6 7">DSM 24790</strain>
    </source>
</reference>
<evidence type="ECO:0000259" key="5">
    <source>
        <dbReference type="PROSITE" id="PS50111"/>
    </source>
</evidence>
<dbReference type="GO" id="GO:0016020">
    <property type="term" value="C:membrane"/>
    <property type="evidence" value="ECO:0007669"/>
    <property type="project" value="InterPro"/>
</dbReference>
<sequence>MFEFFRTKKEEESAQKPSDKLKEQRSKDELVSAMKEFRQGDLSLRIQADQLEESLRPMAEELNEIFDYTSKLIVSLSLDMTHLVSSALQEGKDLDALAEQFEQQSINIEQISTATEELTASVTEIAGSATTTSQQGNLGREGIDKTSKSMEKTSLATSKAQDRMSELDGQMQKLEQVTAKINDLVSIVKDVADQTNLLALNAAIEAARAGEHGRGFSIVADEVRNLSEQTRQSVTEITDQVTTIHQQVKRIEESMESMEESFSDSLRSAQDAKDSARSLVEVFHIIDSATSNLAAVTEEQSAAFEQLSASLEEVSQGVQVINKDLQGCNENLYQVIAEADSVRQRISQLKVPFKPQEIVELAITDHLLWKSRVDYMLKGIVHLDESKVSNHKVCRLGKWYFGPARQIFEQVESYQKLDEPHRLFHQACAEAIRLYQSGDKLGARNKVEEIESYSNQVQQLLKQMKQAL</sequence>
<dbReference type="PRINTS" id="PR00260">
    <property type="entry name" value="CHEMTRNSDUCR"/>
</dbReference>
<dbReference type="AlphaFoldDB" id="A0A6I0EU48"/>
<keyword evidence="1 3" id="KW-0807">Transducer</keyword>
<dbReference type="InterPro" id="IPR025991">
    <property type="entry name" value="Chemoreceptor_zinc-bind_dom"/>
</dbReference>
<keyword evidence="7" id="KW-1185">Reference proteome</keyword>
<feature type="region of interest" description="Disordered" evidence="4">
    <location>
        <begin position="129"/>
        <end position="150"/>
    </location>
</feature>
<comment type="caution">
    <text evidence="6">The sequence shown here is derived from an EMBL/GenBank/DDBJ whole genome shotgun (WGS) entry which is preliminary data.</text>
</comment>
<proteinExistence type="inferred from homology"/>
<evidence type="ECO:0000256" key="3">
    <source>
        <dbReference type="PROSITE-ProRule" id="PRU00284"/>
    </source>
</evidence>
<evidence type="ECO:0000256" key="2">
    <source>
        <dbReference type="ARBA" id="ARBA00029447"/>
    </source>
</evidence>
<gene>
    <name evidence="6" type="ORF">F9B85_13305</name>
</gene>
<dbReference type="PANTHER" id="PTHR32089:SF112">
    <property type="entry name" value="LYSOZYME-LIKE PROTEIN-RELATED"/>
    <property type="match status" value="1"/>
</dbReference>
<dbReference type="PROSITE" id="PS50111">
    <property type="entry name" value="CHEMOTAXIS_TRANSDUC_2"/>
    <property type="match status" value="1"/>
</dbReference>
<dbReference type="GO" id="GO:0006935">
    <property type="term" value="P:chemotaxis"/>
    <property type="evidence" value="ECO:0007669"/>
    <property type="project" value="InterPro"/>
</dbReference>
<dbReference type="Pfam" id="PF00015">
    <property type="entry name" value="MCPsignal"/>
    <property type="match status" value="1"/>
</dbReference>
<evidence type="ECO:0000256" key="1">
    <source>
        <dbReference type="ARBA" id="ARBA00023224"/>
    </source>
</evidence>
<comment type="similarity">
    <text evidence="2">Belongs to the methyl-accepting chemotaxis (MCP) protein family.</text>
</comment>
<dbReference type="Gene3D" id="1.20.120.30">
    <property type="entry name" value="Aspartate receptor, ligand-binding domain"/>
    <property type="match status" value="1"/>
</dbReference>
<dbReference type="RefSeq" id="WP_151621715.1">
    <property type="nucleotide sequence ID" value="NZ_WBXO01000014.1"/>
</dbReference>
<organism evidence="6 7">
    <name type="scientific">Heliorestis acidaminivorans</name>
    <dbReference type="NCBI Taxonomy" id="553427"/>
    <lineage>
        <taxon>Bacteria</taxon>
        <taxon>Bacillati</taxon>
        <taxon>Bacillota</taxon>
        <taxon>Clostridia</taxon>
        <taxon>Eubacteriales</taxon>
        <taxon>Heliobacteriaceae</taxon>
        <taxon>Heliorestis</taxon>
    </lineage>
</organism>
<dbReference type="GO" id="GO:0004888">
    <property type="term" value="F:transmembrane signaling receptor activity"/>
    <property type="evidence" value="ECO:0007669"/>
    <property type="project" value="InterPro"/>
</dbReference>
<dbReference type="Pfam" id="PF13682">
    <property type="entry name" value="CZB"/>
    <property type="match status" value="1"/>
</dbReference>
<dbReference type="EMBL" id="WBXO01000014">
    <property type="protein sequence ID" value="KAB2951177.1"/>
    <property type="molecule type" value="Genomic_DNA"/>
</dbReference>
<dbReference type="SUPFAM" id="SSF58104">
    <property type="entry name" value="Methyl-accepting chemotaxis protein (MCP) signaling domain"/>
    <property type="match status" value="1"/>
</dbReference>
<dbReference type="InterPro" id="IPR004089">
    <property type="entry name" value="MCPsignal_dom"/>
</dbReference>
<dbReference type="Proteomes" id="UP000468766">
    <property type="component" value="Unassembled WGS sequence"/>
</dbReference>
<feature type="region of interest" description="Disordered" evidence="4">
    <location>
        <begin position="1"/>
        <end position="27"/>
    </location>
</feature>
<evidence type="ECO:0000313" key="7">
    <source>
        <dbReference type="Proteomes" id="UP000468766"/>
    </source>
</evidence>
<evidence type="ECO:0000313" key="6">
    <source>
        <dbReference type="EMBL" id="KAB2951177.1"/>
    </source>
</evidence>
<dbReference type="InterPro" id="IPR004090">
    <property type="entry name" value="Chemotax_Me-accpt_rcpt"/>
</dbReference>
<feature type="domain" description="Methyl-accepting transducer" evidence="5">
    <location>
        <begin position="79"/>
        <end position="315"/>
    </location>
</feature>
<dbReference type="Gene3D" id="1.10.287.950">
    <property type="entry name" value="Methyl-accepting chemotaxis protein"/>
    <property type="match status" value="1"/>
</dbReference>
<protein>
    <recommendedName>
        <fullName evidence="5">Methyl-accepting transducer domain-containing protein</fullName>
    </recommendedName>
</protein>
<dbReference type="PANTHER" id="PTHR32089">
    <property type="entry name" value="METHYL-ACCEPTING CHEMOTAXIS PROTEIN MCPB"/>
    <property type="match status" value="1"/>
</dbReference>